<dbReference type="SMART" id="SM00248">
    <property type="entry name" value="ANK"/>
    <property type="match status" value="6"/>
</dbReference>
<evidence type="ECO:0000256" key="1">
    <source>
        <dbReference type="PROSITE-ProRule" id="PRU00023"/>
    </source>
</evidence>
<dbReference type="InterPro" id="IPR051616">
    <property type="entry name" value="Cul2-RING_E3_ligase_SR"/>
</dbReference>
<dbReference type="PRINTS" id="PR01415">
    <property type="entry name" value="ANKYRIN"/>
</dbReference>
<dbReference type="Proteomes" id="UP000053732">
    <property type="component" value="Unassembled WGS sequence"/>
</dbReference>
<dbReference type="PROSITE" id="PS50181">
    <property type="entry name" value="FBOX"/>
    <property type="match status" value="1"/>
</dbReference>
<dbReference type="STRING" id="1429867.A0A0G4PAG0"/>
<feature type="repeat" description="ANK" evidence="1">
    <location>
        <begin position="136"/>
        <end position="168"/>
    </location>
</feature>
<protein>
    <submittedName>
        <fullName evidence="3">Cyclin-like F-box</fullName>
    </submittedName>
</protein>
<feature type="repeat" description="ANK" evidence="1">
    <location>
        <begin position="49"/>
        <end position="81"/>
    </location>
</feature>
<gene>
    <name evidence="3" type="ORF">PCAMFM013_S009g000204</name>
</gene>
<feature type="repeat" description="ANK" evidence="1">
    <location>
        <begin position="103"/>
        <end position="135"/>
    </location>
</feature>
<accession>A0A0G4PAG0</accession>
<dbReference type="Pfam" id="PF13637">
    <property type="entry name" value="Ank_4"/>
    <property type="match status" value="1"/>
</dbReference>
<dbReference type="Pfam" id="PF00023">
    <property type="entry name" value="Ank"/>
    <property type="match status" value="1"/>
</dbReference>
<dbReference type="Gene3D" id="1.25.40.20">
    <property type="entry name" value="Ankyrin repeat-containing domain"/>
    <property type="match status" value="2"/>
</dbReference>
<dbReference type="PANTHER" id="PTHR46224">
    <property type="entry name" value="ANKYRIN REPEAT FAMILY PROTEIN"/>
    <property type="match status" value="1"/>
</dbReference>
<dbReference type="InterPro" id="IPR001810">
    <property type="entry name" value="F-box_dom"/>
</dbReference>
<evidence type="ECO:0000259" key="2">
    <source>
        <dbReference type="PROSITE" id="PS50181"/>
    </source>
</evidence>
<dbReference type="SUPFAM" id="SSF48403">
    <property type="entry name" value="Ankyrin repeat"/>
    <property type="match status" value="1"/>
</dbReference>
<dbReference type="PROSITE" id="PS50088">
    <property type="entry name" value="ANK_REPEAT"/>
    <property type="match status" value="3"/>
</dbReference>
<feature type="domain" description="F-box" evidence="2">
    <location>
        <begin position="1"/>
        <end position="45"/>
    </location>
</feature>
<reference evidence="3 4" key="1">
    <citation type="journal article" date="2014" name="Nat. Commun.">
        <title>Multiple recent horizontal transfers of a large genomic region in cheese making fungi.</title>
        <authorList>
            <person name="Cheeseman K."/>
            <person name="Ropars J."/>
            <person name="Renault P."/>
            <person name="Dupont J."/>
            <person name="Gouzy J."/>
            <person name="Branca A."/>
            <person name="Abraham A.L."/>
            <person name="Ceppi M."/>
            <person name="Conseiller E."/>
            <person name="Debuchy R."/>
            <person name="Malagnac F."/>
            <person name="Goarin A."/>
            <person name="Silar P."/>
            <person name="Lacoste S."/>
            <person name="Sallet E."/>
            <person name="Bensimon A."/>
            <person name="Giraud T."/>
            <person name="Brygoo Y."/>
        </authorList>
    </citation>
    <scope>NUCLEOTIDE SEQUENCE [LARGE SCALE GENOMIC DNA]</scope>
    <source>
        <strain evidence="4">FM 013</strain>
    </source>
</reference>
<dbReference type="InterPro" id="IPR036770">
    <property type="entry name" value="Ankyrin_rpt-contain_sf"/>
</dbReference>
<evidence type="ECO:0000313" key="4">
    <source>
        <dbReference type="Proteomes" id="UP000053732"/>
    </source>
</evidence>
<name>A0A0G4PAG0_PENC3</name>
<dbReference type="PANTHER" id="PTHR46224:SF64">
    <property type="entry name" value="IQ MOTIF AND ANKYRIN REPEAT DOMAIN-CONTAINING PROTEIN 1"/>
    <property type="match status" value="1"/>
</dbReference>
<dbReference type="AlphaFoldDB" id="A0A0G4PAG0"/>
<keyword evidence="1" id="KW-0040">ANK repeat</keyword>
<organism evidence="3 4">
    <name type="scientific">Penicillium camemberti (strain FM 013)</name>
    <dbReference type="NCBI Taxonomy" id="1429867"/>
    <lineage>
        <taxon>Eukaryota</taxon>
        <taxon>Fungi</taxon>
        <taxon>Dikarya</taxon>
        <taxon>Ascomycota</taxon>
        <taxon>Pezizomycotina</taxon>
        <taxon>Eurotiomycetes</taxon>
        <taxon>Eurotiomycetidae</taxon>
        <taxon>Eurotiales</taxon>
        <taxon>Aspergillaceae</taxon>
        <taxon>Penicillium</taxon>
    </lineage>
</organism>
<dbReference type="EMBL" id="HG793142">
    <property type="protein sequence ID" value="CRL23264.1"/>
    <property type="molecule type" value="Genomic_DNA"/>
</dbReference>
<evidence type="ECO:0000313" key="3">
    <source>
        <dbReference type="EMBL" id="CRL23264.1"/>
    </source>
</evidence>
<sequence>MSMLKLPPELLIQIGTHLECSDLNHLLECHSYLFKILNKPLYQRNVQEHDASALLWAASKGSESTLQYLIEAGANVQYESQYFACSVQRERSRIRWPIQIEDMKEHPISYAAAQGHTKIVEYLLDLGADLNYRDRDGLTPLALAAREGHLTLTQKLISLGAKQLSHDTEGRYPLSQAASKGHHEIEDYLFDQLRQYTYSKPDPALDLYWMLKYAAERGDDARIRYLLSRGADVNFQLPEESHPPLCGALRDAPRPFGTAKLLLDHGADPNGEASRSKFYSSGRRDRSVTTVFCALLRDESYSLIELLFQYGAIAIKHSQTLLIAINPEKPREFEYLVERGANLNAGYRRTTVAKTAMRSGCQPIIDICLKYGVSRDTK</sequence>
<dbReference type="InterPro" id="IPR002110">
    <property type="entry name" value="Ankyrin_rpt"/>
</dbReference>
<keyword evidence="4" id="KW-1185">Reference proteome</keyword>
<proteinExistence type="predicted"/>
<dbReference type="PROSITE" id="PS50297">
    <property type="entry name" value="ANK_REP_REGION"/>
    <property type="match status" value="2"/>
</dbReference>